<dbReference type="STRING" id="1798.AWC30_05385"/>
<dbReference type="RefSeq" id="WP_085109110.1">
    <property type="nucleotide sequence ID" value="NZ_JACKSN010000029.1"/>
</dbReference>
<dbReference type="Gene3D" id="1.10.10.10">
    <property type="entry name" value="Winged helix-like DNA-binding domain superfamily/Winged helix DNA-binding domain"/>
    <property type="match status" value="1"/>
</dbReference>
<comment type="caution">
    <text evidence="6">The sequence shown here is derived from an EMBL/GenBank/DDBJ whole genome shotgun (WGS) entry which is preliminary data.</text>
</comment>
<dbReference type="InterPro" id="IPR012074">
    <property type="entry name" value="GAF_ANTAR"/>
</dbReference>
<dbReference type="SMART" id="SM01012">
    <property type="entry name" value="ANTAR"/>
    <property type="match status" value="1"/>
</dbReference>
<evidence type="ECO:0000256" key="3">
    <source>
        <dbReference type="ARBA" id="ARBA00023015"/>
    </source>
</evidence>
<dbReference type="Gene3D" id="3.30.450.40">
    <property type="match status" value="1"/>
</dbReference>
<sequence length="233" mass="25300">MSERAAGTDLASLLGDLAVEMQGQTDPEATLKVIVEGAIALVPGARWAGISLNRRGRIESRMPSNVLVGELDEAQANLGEGPCINAVREHHTVVIDDMSTETRWPRFARLALERGVRSVAAFQLFAREENLGAMNLYGTEPGVFDRESIMVGEVLAQHAAAALAGAMSESQLQSALVNRDLIGQAKGILMHREGLTGLQAFQLLLRTSQNANIKLVEIARWVVEQHENKLREG</sequence>
<evidence type="ECO:0000313" key="6">
    <source>
        <dbReference type="EMBL" id="ORX06995.1"/>
    </source>
</evidence>
<dbReference type="SUPFAM" id="SSF52172">
    <property type="entry name" value="CheY-like"/>
    <property type="match status" value="1"/>
</dbReference>
<feature type="domain" description="ANTAR" evidence="5">
    <location>
        <begin position="162"/>
        <end position="223"/>
    </location>
</feature>
<dbReference type="PROSITE" id="PS50921">
    <property type="entry name" value="ANTAR"/>
    <property type="match status" value="1"/>
</dbReference>
<dbReference type="OrthoDB" id="4629915at2"/>
<evidence type="ECO:0000259" key="5">
    <source>
        <dbReference type="PROSITE" id="PS50921"/>
    </source>
</evidence>
<evidence type="ECO:0000256" key="1">
    <source>
        <dbReference type="ARBA" id="ARBA00022679"/>
    </source>
</evidence>
<dbReference type="InterPro" id="IPR005561">
    <property type="entry name" value="ANTAR"/>
</dbReference>
<dbReference type="InterPro" id="IPR029016">
    <property type="entry name" value="GAF-like_dom_sf"/>
</dbReference>
<dbReference type="PIRSF" id="PIRSF036625">
    <property type="entry name" value="GAF_ANTAR"/>
    <property type="match status" value="1"/>
</dbReference>
<keyword evidence="3" id="KW-0805">Transcription regulation</keyword>
<dbReference type="GO" id="GO:0016301">
    <property type="term" value="F:kinase activity"/>
    <property type="evidence" value="ECO:0007669"/>
    <property type="project" value="UniProtKB-KW"/>
</dbReference>
<protein>
    <submittedName>
        <fullName evidence="6">Response regulator receiver protein</fullName>
    </submittedName>
</protein>
<keyword evidence="1" id="KW-0808">Transferase</keyword>
<dbReference type="InterPro" id="IPR036388">
    <property type="entry name" value="WH-like_DNA-bd_sf"/>
</dbReference>
<dbReference type="InterPro" id="IPR003018">
    <property type="entry name" value="GAF"/>
</dbReference>
<dbReference type="Pfam" id="PF13185">
    <property type="entry name" value="GAF_2"/>
    <property type="match status" value="1"/>
</dbReference>
<dbReference type="Proteomes" id="UP000193090">
    <property type="component" value="Unassembled WGS sequence"/>
</dbReference>
<dbReference type="EMBL" id="LQPZ01000013">
    <property type="protein sequence ID" value="ORX06995.1"/>
    <property type="molecule type" value="Genomic_DNA"/>
</dbReference>
<dbReference type="SMART" id="SM00065">
    <property type="entry name" value="GAF"/>
    <property type="match status" value="1"/>
</dbReference>
<dbReference type="GO" id="GO:0003723">
    <property type="term" value="F:RNA binding"/>
    <property type="evidence" value="ECO:0007669"/>
    <property type="project" value="InterPro"/>
</dbReference>
<gene>
    <name evidence="6" type="ORF">AWC30_05385</name>
</gene>
<organism evidence="6 7">
    <name type="scientific">Mycolicibacillus trivialis</name>
    <dbReference type="NCBI Taxonomy" id="1798"/>
    <lineage>
        <taxon>Bacteria</taxon>
        <taxon>Bacillati</taxon>
        <taxon>Actinomycetota</taxon>
        <taxon>Actinomycetes</taxon>
        <taxon>Mycobacteriales</taxon>
        <taxon>Mycobacteriaceae</taxon>
        <taxon>Mycolicibacillus</taxon>
    </lineage>
</organism>
<dbReference type="InterPro" id="IPR011006">
    <property type="entry name" value="CheY-like_superfamily"/>
</dbReference>
<keyword evidence="2" id="KW-0418">Kinase</keyword>
<reference evidence="6 7" key="1">
    <citation type="submission" date="2016-01" db="EMBL/GenBank/DDBJ databases">
        <title>The new phylogeny of the genus Mycobacterium.</title>
        <authorList>
            <person name="Tarcisio F."/>
            <person name="Conor M."/>
            <person name="Antonella G."/>
            <person name="Elisabetta G."/>
            <person name="Giulia F.S."/>
            <person name="Sara T."/>
            <person name="Anna F."/>
            <person name="Clotilde B."/>
            <person name="Roberto B."/>
            <person name="Veronica D.S."/>
            <person name="Fabio R."/>
            <person name="Monica P."/>
            <person name="Olivier J."/>
            <person name="Enrico T."/>
            <person name="Nicola S."/>
        </authorList>
    </citation>
    <scope>NUCLEOTIDE SEQUENCE [LARGE SCALE GENOMIC DNA]</scope>
    <source>
        <strain evidence="6 7">DSM 44153</strain>
    </source>
</reference>
<dbReference type="SUPFAM" id="SSF55781">
    <property type="entry name" value="GAF domain-like"/>
    <property type="match status" value="1"/>
</dbReference>
<keyword evidence="4" id="KW-0804">Transcription</keyword>
<name>A0A1X2EN60_9MYCO</name>
<keyword evidence="7" id="KW-1185">Reference proteome</keyword>
<accession>A0A1X2EN60</accession>
<evidence type="ECO:0000313" key="7">
    <source>
        <dbReference type="Proteomes" id="UP000193090"/>
    </source>
</evidence>
<dbReference type="AlphaFoldDB" id="A0A1X2EN60"/>
<evidence type="ECO:0000256" key="4">
    <source>
        <dbReference type="ARBA" id="ARBA00023163"/>
    </source>
</evidence>
<proteinExistence type="predicted"/>
<dbReference type="Pfam" id="PF03861">
    <property type="entry name" value="ANTAR"/>
    <property type="match status" value="1"/>
</dbReference>
<evidence type="ECO:0000256" key="2">
    <source>
        <dbReference type="ARBA" id="ARBA00022777"/>
    </source>
</evidence>